<evidence type="ECO:0000313" key="2">
    <source>
        <dbReference type="EMBL" id="MCP3422711.1"/>
    </source>
</evidence>
<proteinExistence type="predicted"/>
<gene>
    <name evidence="2" type="ORF">NCI01_12990</name>
</gene>
<dbReference type="EMBL" id="JANARS010000005">
    <property type="protein sequence ID" value="MCP3422711.1"/>
    <property type="molecule type" value="Genomic_DNA"/>
</dbReference>
<organism evidence="2 3">
    <name type="scientific">Nocardioides pinisoli</name>
    <dbReference type="NCBI Taxonomy" id="2950279"/>
    <lineage>
        <taxon>Bacteria</taxon>
        <taxon>Bacillati</taxon>
        <taxon>Actinomycetota</taxon>
        <taxon>Actinomycetes</taxon>
        <taxon>Propionibacteriales</taxon>
        <taxon>Nocardioidaceae</taxon>
        <taxon>Nocardioides</taxon>
    </lineage>
</organism>
<dbReference type="RefSeq" id="WP_254181905.1">
    <property type="nucleotide sequence ID" value="NZ_JANARS010000005.1"/>
</dbReference>
<feature type="region of interest" description="Disordered" evidence="1">
    <location>
        <begin position="316"/>
        <end position="349"/>
    </location>
</feature>
<protein>
    <submittedName>
        <fullName evidence="2">Uncharacterized protein</fullName>
    </submittedName>
</protein>
<evidence type="ECO:0000256" key="1">
    <source>
        <dbReference type="SAM" id="MobiDB-lite"/>
    </source>
</evidence>
<accession>A0ABT1KZN6</accession>
<evidence type="ECO:0000313" key="3">
    <source>
        <dbReference type="Proteomes" id="UP001204524"/>
    </source>
</evidence>
<reference evidence="2 3" key="1">
    <citation type="submission" date="2022-06" db="EMBL/GenBank/DDBJ databases">
        <authorList>
            <person name="So Y."/>
        </authorList>
    </citation>
    <scope>NUCLEOTIDE SEQUENCE [LARGE SCALE GENOMIC DNA]</scope>
    <source>
        <strain evidence="2 3">STR3</strain>
    </source>
</reference>
<dbReference type="Proteomes" id="UP001204524">
    <property type="component" value="Unassembled WGS sequence"/>
</dbReference>
<feature type="compositionally biased region" description="Acidic residues" evidence="1">
    <location>
        <begin position="331"/>
        <end position="340"/>
    </location>
</feature>
<name>A0ABT1KZN6_9ACTN</name>
<keyword evidence="3" id="KW-1185">Reference proteome</keyword>
<feature type="region of interest" description="Disordered" evidence="1">
    <location>
        <begin position="292"/>
        <end position="311"/>
    </location>
</feature>
<sequence length="349" mass="39109">MTVTYGDAKRWQSGPLGTAGDSLKKDLDALEGARDLLETQGVPEAWTGIAVTFAVARRTLLVKQLDRHIDGKRQMQRALYDAETIVAEVERLVTEVEGEARAKDFSISSDGTVSDVSDPPTFDNRYEADEWSRIRQQTAQGLADDVYTILGRAAAADATIAGGVPPGYVDSLDDYGAASPEVAEQWATMTDAERRAAIEEMIEEQAAEAGIPTPTITWEPETWDLWGQARGGGSEIALNEGILDDPFILNTVAHEMRHARQFEAIDDQDAWHWPWQDDPFDMHEEDGITEEQAEEWDENFDDYKSTGDGDTYEEYFEQPVEVDARRIGKEELEDMTEEELERLLEEGQR</sequence>
<comment type="caution">
    <text evidence="2">The sequence shown here is derived from an EMBL/GenBank/DDBJ whole genome shotgun (WGS) entry which is preliminary data.</text>
</comment>